<organism evidence="2 3">
    <name type="scientific">Hoyosella rhizosphaerae</name>
    <dbReference type="NCBI Taxonomy" id="1755582"/>
    <lineage>
        <taxon>Bacteria</taxon>
        <taxon>Bacillati</taxon>
        <taxon>Actinomycetota</taxon>
        <taxon>Actinomycetes</taxon>
        <taxon>Mycobacteriales</taxon>
        <taxon>Hoyosellaceae</taxon>
        <taxon>Hoyosella</taxon>
    </lineage>
</organism>
<gene>
    <name evidence="2" type="ORF">GCM10011410_02140</name>
</gene>
<protein>
    <submittedName>
        <fullName evidence="2">Uncharacterized protein</fullName>
    </submittedName>
</protein>
<sequence>MRSARREHDEDMANPDPVHAVQWPLSVHLETIDAMVNFEIHNHPVYTGVEVQSFDDEAHGTGVLVLMCRADNGKVDVYQQPGLTIDRSGYGIAAGLGDWFTVDISPAVLEVSDSGVHVDIKFDDKIGRAIEIQVDDRNGKRRCTAEFLAPVGAEIEHPTELMLVWMRRFDLVRQTGIDPVVRIDGESIRIGRLPGRWMHRRHLIKVASDLWIVSVNPDESKGTLDAHGPGEANAQLHLSPPPPAPGMLKPGEVLTGKWSVSIGDHADVVSGTWKCAGTPVVALTFAVTRGWQPRQLPLFMRVVTTVLPMFRRWPTTYMWEARADVRDGYKVEATWRRTVHKKNLYTKVTS</sequence>
<feature type="region of interest" description="Disordered" evidence="1">
    <location>
        <begin position="222"/>
        <end position="247"/>
    </location>
</feature>
<evidence type="ECO:0000256" key="1">
    <source>
        <dbReference type="SAM" id="MobiDB-lite"/>
    </source>
</evidence>
<keyword evidence="3" id="KW-1185">Reference proteome</keyword>
<comment type="caution">
    <text evidence="2">The sequence shown here is derived from an EMBL/GenBank/DDBJ whole genome shotgun (WGS) entry which is preliminary data.</text>
</comment>
<reference evidence="2" key="1">
    <citation type="journal article" date="2014" name="Int. J. Syst. Evol. Microbiol.">
        <title>Complete genome sequence of Corynebacterium casei LMG S-19264T (=DSM 44701T), isolated from a smear-ripened cheese.</title>
        <authorList>
            <consortium name="US DOE Joint Genome Institute (JGI-PGF)"/>
            <person name="Walter F."/>
            <person name="Albersmeier A."/>
            <person name="Kalinowski J."/>
            <person name="Ruckert C."/>
        </authorList>
    </citation>
    <scope>NUCLEOTIDE SEQUENCE</scope>
    <source>
        <strain evidence="2">CGMCC 1.15478</strain>
    </source>
</reference>
<evidence type="ECO:0000313" key="2">
    <source>
        <dbReference type="EMBL" id="GGC53366.1"/>
    </source>
</evidence>
<accession>A0A916U000</accession>
<proteinExistence type="predicted"/>
<evidence type="ECO:0000313" key="3">
    <source>
        <dbReference type="Proteomes" id="UP000641514"/>
    </source>
</evidence>
<reference evidence="2" key="2">
    <citation type="submission" date="2020-09" db="EMBL/GenBank/DDBJ databases">
        <authorList>
            <person name="Sun Q."/>
            <person name="Zhou Y."/>
        </authorList>
    </citation>
    <scope>NUCLEOTIDE SEQUENCE</scope>
    <source>
        <strain evidence="2">CGMCC 1.15478</strain>
    </source>
</reference>
<dbReference type="EMBL" id="BMJH01000001">
    <property type="protein sequence ID" value="GGC53366.1"/>
    <property type="molecule type" value="Genomic_DNA"/>
</dbReference>
<name>A0A916U000_9ACTN</name>
<dbReference type="Proteomes" id="UP000641514">
    <property type="component" value="Unassembled WGS sequence"/>
</dbReference>
<dbReference type="AlphaFoldDB" id="A0A916U000"/>